<dbReference type="SUPFAM" id="SSF88713">
    <property type="entry name" value="Glycoside hydrolase/deacetylase"/>
    <property type="match status" value="1"/>
</dbReference>
<evidence type="ECO:0000313" key="16">
    <source>
        <dbReference type="EMBL" id="KAF8753659.1"/>
    </source>
</evidence>
<dbReference type="InterPro" id="IPR006600">
    <property type="entry name" value="HTH_CenpB_DNA-bd_dom"/>
</dbReference>
<evidence type="ECO:0000256" key="13">
    <source>
        <dbReference type="SAM" id="MobiDB-lite"/>
    </source>
</evidence>
<dbReference type="GO" id="GO:0003677">
    <property type="term" value="F:DNA binding"/>
    <property type="evidence" value="ECO:0007669"/>
    <property type="project" value="UniProtKB-KW"/>
</dbReference>
<comment type="cofactor">
    <cofactor evidence="1">
        <name>Co(2+)</name>
        <dbReference type="ChEBI" id="CHEBI:48828"/>
    </cofactor>
</comment>
<keyword evidence="8" id="KW-0238">DNA-binding</keyword>
<dbReference type="PANTHER" id="PTHR46471:SF2">
    <property type="entry name" value="CHITIN DEACETYLASE-RELATED"/>
    <property type="match status" value="1"/>
</dbReference>
<evidence type="ECO:0000256" key="10">
    <source>
        <dbReference type="ARBA" id="ARBA00023277"/>
    </source>
</evidence>
<evidence type="ECO:0000256" key="8">
    <source>
        <dbReference type="ARBA" id="ARBA00023125"/>
    </source>
</evidence>
<reference evidence="16" key="1">
    <citation type="submission" date="2020-09" db="EMBL/GenBank/DDBJ databases">
        <title>Comparative genome analyses of four rice-infecting Rhizoctonia solani isolates reveal extensive enrichment of homogalacturonan modification genes.</title>
        <authorList>
            <person name="Lee D.-Y."/>
            <person name="Jeon J."/>
            <person name="Kim K.-T."/>
            <person name="Cheong K."/>
            <person name="Song H."/>
            <person name="Choi G."/>
            <person name="Ko J."/>
            <person name="Opiyo S.O."/>
            <person name="Zuo S."/>
            <person name="Madhav S."/>
            <person name="Lee Y.-H."/>
            <person name="Wang G.-L."/>
        </authorList>
    </citation>
    <scope>NUCLEOTIDE SEQUENCE</scope>
    <source>
        <strain evidence="16">AG1-IA B2</strain>
    </source>
</reference>
<dbReference type="GO" id="GO:0071555">
    <property type="term" value="P:cell wall organization"/>
    <property type="evidence" value="ECO:0007669"/>
    <property type="project" value="UniProtKB-KW"/>
</dbReference>
<dbReference type="Pfam" id="PF01522">
    <property type="entry name" value="Polysacc_deac_1"/>
    <property type="match status" value="1"/>
</dbReference>
<evidence type="ECO:0000256" key="11">
    <source>
        <dbReference type="ARBA" id="ARBA00023288"/>
    </source>
</evidence>
<dbReference type="GO" id="GO:0005886">
    <property type="term" value="C:plasma membrane"/>
    <property type="evidence" value="ECO:0007669"/>
    <property type="project" value="UniProtKB-SubCell"/>
</dbReference>
<evidence type="ECO:0000259" key="15">
    <source>
        <dbReference type="PROSITE" id="PS51677"/>
    </source>
</evidence>
<evidence type="ECO:0000256" key="1">
    <source>
        <dbReference type="ARBA" id="ARBA00001941"/>
    </source>
</evidence>
<evidence type="ECO:0000256" key="9">
    <source>
        <dbReference type="ARBA" id="ARBA00023136"/>
    </source>
</evidence>
<organism evidence="16 17">
    <name type="scientific">Rhizoctonia solani</name>
    <dbReference type="NCBI Taxonomy" id="456999"/>
    <lineage>
        <taxon>Eukaryota</taxon>
        <taxon>Fungi</taxon>
        <taxon>Dikarya</taxon>
        <taxon>Basidiomycota</taxon>
        <taxon>Agaricomycotina</taxon>
        <taxon>Agaricomycetes</taxon>
        <taxon>Cantharellales</taxon>
        <taxon>Ceratobasidiaceae</taxon>
        <taxon>Rhizoctonia</taxon>
    </lineage>
</organism>
<keyword evidence="3" id="KW-1003">Cell membrane</keyword>
<evidence type="ECO:0000256" key="12">
    <source>
        <dbReference type="ARBA" id="ARBA00023316"/>
    </source>
</evidence>
<evidence type="ECO:0000256" key="14">
    <source>
        <dbReference type="SAM" id="SignalP"/>
    </source>
</evidence>
<keyword evidence="5" id="KW-0479">Metal-binding</keyword>
<dbReference type="GO" id="GO:0016810">
    <property type="term" value="F:hydrolase activity, acting on carbon-nitrogen (but not peptide) bonds"/>
    <property type="evidence" value="ECO:0007669"/>
    <property type="project" value="InterPro"/>
</dbReference>
<evidence type="ECO:0000256" key="5">
    <source>
        <dbReference type="ARBA" id="ARBA00022723"/>
    </source>
</evidence>
<feature type="region of interest" description="Disordered" evidence="13">
    <location>
        <begin position="269"/>
        <end position="289"/>
    </location>
</feature>
<dbReference type="Gene3D" id="3.20.20.370">
    <property type="entry name" value="Glycoside hydrolase/deacetylase"/>
    <property type="match status" value="1"/>
</dbReference>
<evidence type="ECO:0000313" key="17">
    <source>
        <dbReference type="Proteomes" id="UP000614334"/>
    </source>
</evidence>
<dbReference type="Gene3D" id="1.10.10.60">
    <property type="entry name" value="Homeodomain-like"/>
    <property type="match status" value="1"/>
</dbReference>
<evidence type="ECO:0000256" key="4">
    <source>
        <dbReference type="ARBA" id="ARBA00022622"/>
    </source>
</evidence>
<keyword evidence="7" id="KW-0378">Hydrolase</keyword>
<sequence length="408" mass="45065">MRFSTTQIVTLASTLFSVANASATLGSRSTGSVVLKCTEPNTVAITFDDGPYYWTTNLVDLLDQNGAKGTFFVNGNNYGCIYSEENVKRIQYLYERGHQIASHTWAHEHLPQLTGDDLNLQFNKTNEAIKKITGCDAAFMRPPYGEYNDEVVEKAAANGQTVVIWDFDSADSIGATPEQSKQHYDNILDQHPSSIMTLNHETIETTPNQVIPYAIQKIKQKGYKMVTVAECLGLPACNSQTSPAARDHQSFASTSNYRYNPVALTLSTTPTPTSPPKPHIPTKNPSPRFLPPQQKPALDGIDDPSLRSMGFTTICQSTISRFVKNESRIRQCAAEQNEHAKRASVVVLPEVEDALVKWIEQQQEQGYSISGDAIVERGKEYATNFRFRGISGLGFREGGWTALRSGTA</sequence>
<keyword evidence="4" id="KW-0325">Glycoprotein</keyword>
<dbReference type="InterPro" id="IPR011330">
    <property type="entry name" value="Glyco_hydro/deAcase_b/a-brl"/>
</dbReference>
<dbReference type="AlphaFoldDB" id="A0A8H7M0D6"/>
<dbReference type="GO" id="GO:0098552">
    <property type="term" value="C:side of membrane"/>
    <property type="evidence" value="ECO:0007669"/>
    <property type="project" value="UniProtKB-KW"/>
</dbReference>
<evidence type="ECO:0000256" key="2">
    <source>
        <dbReference type="ARBA" id="ARBA00004609"/>
    </source>
</evidence>
<keyword evidence="11" id="KW-0449">Lipoprotein</keyword>
<dbReference type="GO" id="GO:0005975">
    <property type="term" value="P:carbohydrate metabolic process"/>
    <property type="evidence" value="ECO:0007669"/>
    <property type="project" value="InterPro"/>
</dbReference>
<feature type="chain" id="PRO_5034471129" evidence="14">
    <location>
        <begin position="22"/>
        <end position="408"/>
    </location>
</feature>
<dbReference type="InterPro" id="IPR002509">
    <property type="entry name" value="NODB_dom"/>
</dbReference>
<dbReference type="Pfam" id="PF03221">
    <property type="entry name" value="HTH_Tnp_Tc5"/>
    <property type="match status" value="1"/>
</dbReference>
<feature type="signal peptide" evidence="14">
    <location>
        <begin position="1"/>
        <end position="21"/>
    </location>
</feature>
<dbReference type="GO" id="GO:0046872">
    <property type="term" value="F:metal ion binding"/>
    <property type="evidence" value="ECO:0007669"/>
    <property type="project" value="UniProtKB-KW"/>
</dbReference>
<comment type="caution">
    <text evidence="16">The sequence shown here is derived from an EMBL/GenBank/DDBJ whole genome shotgun (WGS) entry which is preliminary data.</text>
</comment>
<keyword evidence="10" id="KW-0119">Carbohydrate metabolism</keyword>
<name>A0A8H7M0D6_9AGAM</name>
<keyword evidence="9" id="KW-0472">Membrane</keyword>
<evidence type="ECO:0000256" key="6">
    <source>
        <dbReference type="ARBA" id="ARBA00022729"/>
    </source>
</evidence>
<keyword evidence="6 14" id="KW-0732">Signal</keyword>
<dbReference type="Proteomes" id="UP000614334">
    <property type="component" value="Unassembled WGS sequence"/>
</dbReference>
<dbReference type="PROSITE" id="PS51677">
    <property type="entry name" value="NODB"/>
    <property type="match status" value="1"/>
</dbReference>
<evidence type="ECO:0000256" key="7">
    <source>
        <dbReference type="ARBA" id="ARBA00022801"/>
    </source>
</evidence>
<dbReference type="CDD" id="cd10951">
    <property type="entry name" value="CE4_ClCDA_like"/>
    <property type="match status" value="1"/>
</dbReference>
<feature type="domain" description="NodB homology" evidence="15">
    <location>
        <begin position="41"/>
        <end position="226"/>
    </location>
</feature>
<comment type="subcellular location">
    <subcellularLocation>
        <location evidence="2">Cell membrane</location>
        <topology evidence="2">Lipid-anchor</topology>
        <topology evidence="2">GPI-anchor</topology>
    </subcellularLocation>
</comment>
<keyword evidence="4" id="KW-0336">GPI-anchor</keyword>
<accession>A0A8H7M0D6</accession>
<proteinExistence type="predicted"/>
<dbReference type="EMBL" id="JACYCF010000012">
    <property type="protein sequence ID" value="KAF8753659.1"/>
    <property type="molecule type" value="Genomic_DNA"/>
</dbReference>
<evidence type="ECO:0000256" key="3">
    <source>
        <dbReference type="ARBA" id="ARBA00022475"/>
    </source>
</evidence>
<dbReference type="PANTHER" id="PTHR46471">
    <property type="entry name" value="CHITIN DEACETYLASE"/>
    <property type="match status" value="1"/>
</dbReference>
<protein>
    <submittedName>
        <fullName evidence="16">Carbohydrate esterase family 4 protein</fullName>
    </submittedName>
</protein>
<gene>
    <name evidence="16" type="ORF">RHS01_06825</name>
</gene>
<keyword evidence="12" id="KW-0961">Cell wall biogenesis/degradation</keyword>